<protein>
    <submittedName>
        <fullName evidence="1">Uncharacterized protein</fullName>
    </submittedName>
</protein>
<evidence type="ECO:0000313" key="1">
    <source>
        <dbReference type="EMBL" id="CAG2190849.1"/>
    </source>
</evidence>
<proteinExistence type="predicted"/>
<sequence length="153" mass="17217">MIGGDAAETKFQVWSGSRRTTGFRRQNYRSSHFPKPHQPCQGHSNSKFTGYFATSVLAFIHLPVYLEEGNPTVGSFEPYINNWDGISSTTALSWVISSVSSESLLLLEVQYNFKLYRANSKDFGFTGIKPVWLLERLDQMLAQNQSEAKTAKA</sequence>
<comment type="caution">
    <text evidence="1">The sequence shown here is derived from an EMBL/GenBank/DDBJ whole genome shotgun (WGS) entry which is preliminary data.</text>
</comment>
<accession>A0A8S3Q4J7</accession>
<dbReference type="Proteomes" id="UP000683360">
    <property type="component" value="Unassembled WGS sequence"/>
</dbReference>
<reference evidence="1" key="1">
    <citation type="submission" date="2021-03" db="EMBL/GenBank/DDBJ databases">
        <authorList>
            <person name="Bekaert M."/>
        </authorList>
    </citation>
    <scope>NUCLEOTIDE SEQUENCE</scope>
</reference>
<dbReference type="EMBL" id="CAJPWZ010000342">
    <property type="protein sequence ID" value="CAG2190849.1"/>
    <property type="molecule type" value="Genomic_DNA"/>
</dbReference>
<dbReference type="AlphaFoldDB" id="A0A8S3Q4J7"/>
<keyword evidence="2" id="KW-1185">Reference proteome</keyword>
<organism evidence="1 2">
    <name type="scientific">Mytilus edulis</name>
    <name type="common">Blue mussel</name>
    <dbReference type="NCBI Taxonomy" id="6550"/>
    <lineage>
        <taxon>Eukaryota</taxon>
        <taxon>Metazoa</taxon>
        <taxon>Spiralia</taxon>
        <taxon>Lophotrochozoa</taxon>
        <taxon>Mollusca</taxon>
        <taxon>Bivalvia</taxon>
        <taxon>Autobranchia</taxon>
        <taxon>Pteriomorphia</taxon>
        <taxon>Mytilida</taxon>
        <taxon>Mytiloidea</taxon>
        <taxon>Mytilidae</taxon>
        <taxon>Mytilinae</taxon>
        <taxon>Mytilus</taxon>
    </lineage>
</organism>
<name>A0A8S3Q4J7_MYTED</name>
<gene>
    <name evidence="1" type="ORF">MEDL_6101</name>
</gene>
<evidence type="ECO:0000313" key="2">
    <source>
        <dbReference type="Proteomes" id="UP000683360"/>
    </source>
</evidence>